<dbReference type="InterPro" id="IPR028994">
    <property type="entry name" value="Integrin_alpha_N"/>
</dbReference>
<dbReference type="SUPFAM" id="SSF69318">
    <property type="entry name" value="Integrin alpha N-terminal domain"/>
    <property type="match status" value="1"/>
</dbReference>
<comment type="caution">
    <text evidence="2">The sequence shown here is derived from an EMBL/GenBank/DDBJ whole genome shotgun (WGS) entry which is preliminary data.</text>
</comment>
<protein>
    <recommendedName>
        <fullName evidence="3">VCBS repeat-containing protein</fullName>
    </recommendedName>
</protein>
<proteinExistence type="predicted"/>
<dbReference type="PANTHER" id="PTHR44103:SF1">
    <property type="entry name" value="PROPROTEIN CONVERTASE P"/>
    <property type="match status" value="1"/>
</dbReference>
<organism evidence="2">
    <name type="scientific">marine sediment metagenome</name>
    <dbReference type="NCBI Taxonomy" id="412755"/>
    <lineage>
        <taxon>unclassified sequences</taxon>
        <taxon>metagenomes</taxon>
        <taxon>ecological metagenomes</taxon>
    </lineage>
</organism>
<accession>X1VTZ2</accession>
<name>X1VTZ2_9ZZZZ</name>
<evidence type="ECO:0000256" key="1">
    <source>
        <dbReference type="ARBA" id="ARBA00022729"/>
    </source>
</evidence>
<feature type="non-terminal residue" evidence="2">
    <location>
        <position position="257"/>
    </location>
</feature>
<feature type="non-terminal residue" evidence="2">
    <location>
        <position position="1"/>
    </location>
</feature>
<evidence type="ECO:0008006" key="3">
    <source>
        <dbReference type="Google" id="ProtNLM"/>
    </source>
</evidence>
<reference evidence="2" key="1">
    <citation type="journal article" date="2014" name="Front. Microbiol.">
        <title>High frequency of phylogenetically diverse reductive dehalogenase-homologous genes in deep subseafloor sedimentary metagenomes.</title>
        <authorList>
            <person name="Kawai M."/>
            <person name="Futagami T."/>
            <person name="Toyoda A."/>
            <person name="Takaki Y."/>
            <person name="Nishi S."/>
            <person name="Hori S."/>
            <person name="Arai W."/>
            <person name="Tsubouchi T."/>
            <person name="Morono Y."/>
            <person name="Uchiyama I."/>
            <person name="Ito T."/>
            <person name="Fujiyama A."/>
            <person name="Inagaki F."/>
            <person name="Takami H."/>
        </authorList>
    </citation>
    <scope>NUCLEOTIDE SEQUENCE</scope>
    <source>
        <strain evidence="2">Expedition CK06-06</strain>
    </source>
</reference>
<sequence length="257" mass="28629">VNGDLPTPNAGTQQTSSVVCDIDKDGINDFAITERTKAPSVVWYRRSSNGWTKYVVDDEALHIEAGADSCDIDADGDLDIVFGGDSRDNRLWWWENPYPKFNPRTPWKRHEIKNFGANKHHDQIFGDFDGDGQTELVFWNQGACKLYIAEIPKNPKKAKAWQCTEIYSWSKDSQMEQRGTYPGFKGINEHEGLAKADIDGDGKLDIVGGGRWFKHNSRTSYTPNIIDAGYAFSRSAAGQLIKGGRPEVILVVGDGQA</sequence>
<evidence type="ECO:0000313" key="2">
    <source>
        <dbReference type="EMBL" id="GAJ13565.1"/>
    </source>
</evidence>
<dbReference type="InterPro" id="IPR013517">
    <property type="entry name" value="FG-GAP"/>
</dbReference>
<dbReference type="PANTHER" id="PTHR44103">
    <property type="entry name" value="PROPROTEIN CONVERTASE P"/>
    <property type="match status" value="1"/>
</dbReference>
<keyword evidence="1" id="KW-0732">Signal</keyword>
<gene>
    <name evidence="2" type="ORF">S12H4_44154</name>
</gene>
<dbReference type="Pfam" id="PF13517">
    <property type="entry name" value="FG-GAP_3"/>
    <property type="match status" value="1"/>
</dbReference>
<dbReference type="AlphaFoldDB" id="X1VTZ2"/>
<dbReference type="EMBL" id="BARW01027179">
    <property type="protein sequence ID" value="GAJ13565.1"/>
    <property type="molecule type" value="Genomic_DNA"/>
</dbReference>